<proteinExistence type="predicted"/>
<dbReference type="EMBL" id="KN840452">
    <property type="protein sequence ID" value="KIP10688.1"/>
    <property type="molecule type" value="Genomic_DNA"/>
</dbReference>
<accession>A0A0C3PT70</accession>
<protein>
    <submittedName>
        <fullName evidence="1">Uncharacterized protein</fullName>
    </submittedName>
</protein>
<name>A0A0C3PT70_PHLG1</name>
<dbReference type="Pfam" id="PF00702">
    <property type="entry name" value="Hydrolase"/>
    <property type="match status" value="1"/>
</dbReference>
<evidence type="ECO:0000313" key="2">
    <source>
        <dbReference type="Proteomes" id="UP000053257"/>
    </source>
</evidence>
<dbReference type="Proteomes" id="UP000053257">
    <property type="component" value="Unassembled WGS sequence"/>
</dbReference>
<dbReference type="InterPro" id="IPR023214">
    <property type="entry name" value="HAD_sf"/>
</dbReference>
<dbReference type="InterPro" id="IPR006439">
    <property type="entry name" value="HAD-SF_hydro_IA"/>
</dbReference>
<organism evidence="1 2">
    <name type="scientific">Phlebiopsis gigantea (strain 11061_1 CR5-6)</name>
    <name type="common">White-rot fungus</name>
    <name type="synonym">Peniophora gigantea</name>
    <dbReference type="NCBI Taxonomy" id="745531"/>
    <lineage>
        <taxon>Eukaryota</taxon>
        <taxon>Fungi</taxon>
        <taxon>Dikarya</taxon>
        <taxon>Basidiomycota</taxon>
        <taxon>Agaricomycotina</taxon>
        <taxon>Agaricomycetes</taxon>
        <taxon>Polyporales</taxon>
        <taxon>Phanerochaetaceae</taxon>
        <taxon>Phlebiopsis</taxon>
    </lineage>
</organism>
<evidence type="ECO:0000313" key="1">
    <source>
        <dbReference type="EMBL" id="KIP10688.1"/>
    </source>
</evidence>
<gene>
    <name evidence="1" type="ORF">PHLGIDRAFT_115241</name>
</gene>
<dbReference type="SUPFAM" id="SSF56784">
    <property type="entry name" value="HAD-like"/>
    <property type="match status" value="1"/>
</dbReference>
<dbReference type="InterPro" id="IPR051806">
    <property type="entry name" value="HAD-like_SPP"/>
</dbReference>
<keyword evidence="2" id="KW-1185">Reference proteome</keyword>
<dbReference type="PANTHER" id="PTHR43481">
    <property type="entry name" value="FRUCTOSE-1-PHOSPHATE PHOSPHATASE"/>
    <property type="match status" value="1"/>
</dbReference>
<dbReference type="NCBIfam" id="TIGR01509">
    <property type="entry name" value="HAD-SF-IA-v3"/>
    <property type="match status" value="1"/>
</dbReference>
<dbReference type="SFLD" id="SFLDG01129">
    <property type="entry name" value="C1.5:_HAD__Beta-PGM__Phosphata"/>
    <property type="match status" value="1"/>
</dbReference>
<dbReference type="STRING" id="745531.A0A0C3PT70"/>
<dbReference type="GO" id="GO:0050308">
    <property type="term" value="F:sugar-phosphatase activity"/>
    <property type="evidence" value="ECO:0007669"/>
    <property type="project" value="TreeGrafter"/>
</dbReference>
<dbReference type="AlphaFoldDB" id="A0A0C3PT70"/>
<dbReference type="InterPro" id="IPR023198">
    <property type="entry name" value="PGP-like_dom2"/>
</dbReference>
<dbReference type="Gene3D" id="1.10.150.240">
    <property type="entry name" value="Putative phosphatase, domain 2"/>
    <property type="match status" value="1"/>
</dbReference>
<dbReference type="OrthoDB" id="40579at2759"/>
<dbReference type="PANTHER" id="PTHR43481:SF4">
    <property type="entry name" value="GLYCEROL-1-PHOSPHATE PHOSPHOHYDROLASE 1-RELATED"/>
    <property type="match status" value="1"/>
</dbReference>
<reference evidence="1 2" key="1">
    <citation type="journal article" date="2014" name="PLoS Genet.">
        <title>Analysis of the Phlebiopsis gigantea genome, transcriptome and secretome provides insight into its pioneer colonization strategies of wood.</title>
        <authorList>
            <person name="Hori C."/>
            <person name="Ishida T."/>
            <person name="Igarashi K."/>
            <person name="Samejima M."/>
            <person name="Suzuki H."/>
            <person name="Master E."/>
            <person name="Ferreira P."/>
            <person name="Ruiz-Duenas F.J."/>
            <person name="Held B."/>
            <person name="Canessa P."/>
            <person name="Larrondo L.F."/>
            <person name="Schmoll M."/>
            <person name="Druzhinina I.S."/>
            <person name="Kubicek C.P."/>
            <person name="Gaskell J.A."/>
            <person name="Kersten P."/>
            <person name="St John F."/>
            <person name="Glasner J."/>
            <person name="Sabat G."/>
            <person name="Splinter BonDurant S."/>
            <person name="Syed K."/>
            <person name="Yadav J."/>
            <person name="Mgbeahuruike A.C."/>
            <person name="Kovalchuk A."/>
            <person name="Asiegbu F.O."/>
            <person name="Lackner G."/>
            <person name="Hoffmeister D."/>
            <person name="Rencoret J."/>
            <person name="Gutierrez A."/>
            <person name="Sun H."/>
            <person name="Lindquist E."/>
            <person name="Barry K."/>
            <person name="Riley R."/>
            <person name="Grigoriev I.V."/>
            <person name="Henrissat B."/>
            <person name="Kues U."/>
            <person name="Berka R.M."/>
            <person name="Martinez A.T."/>
            <person name="Covert S.F."/>
            <person name="Blanchette R.A."/>
            <person name="Cullen D."/>
        </authorList>
    </citation>
    <scope>NUCLEOTIDE SEQUENCE [LARGE SCALE GENOMIC DNA]</scope>
    <source>
        <strain evidence="1 2">11061_1 CR5-6</strain>
    </source>
</reference>
<dbReference type="InterPro" id="IPR036412">
    <property type="entry name" value="HAD-like_sf"/>
</dbReference>
<dbReference type="Gene3D" id="3.40.50.1000">
    <property type="entry name" value="HAD superfamily/HAD-like"/>
    <property type="match status" value="1"/>
</dbReference>
<sequence>MAQTHHFDAILFDMDGTLVDSTAGVVGAWQLFAETYAGINVEEILSSAHGVRTVENLRNHCGITDTVELEREAERFEAAIVSSANKDGRSGIVKLPGVDAIMKDLQPGAKVPKPVWAICTSATRSYAKAALSAAGIVPPDIFVASEDVTQGKPAPDPYLLGAEKCGVDPTRCLVVEDAPAGIRSGKAAGAKVLGLLTTHTKDQVDDASPDFVVKNLSSVTMKISPDGGVDVTIST</sequence>
<dbReference type="HOGENOM" id="CLU_045011_13_4_1"/>
<dbReference type="SFLD" id="SFLDS00003">
    <property type="entry name" value="Haloacid_Dehalogenase"/>
    <property type="match status" value="1"/>
</dbReference>